<evidence type="ECO:0000256" key="1">
    <source>
        <dbReference type="SAM" id="SignalP"/>
    </source>
</evidence>
<sequence length="134" mass="15118">MLKKVSSKFLLVGTLGLTMIAPTVAFADYQGYQAYALYSFQRDNYTNTHDKETNEDYIKNHVITLTDTDKAIFWAAKPDNTKISNNYTQNQGNTTNINFKSGFNLSQNDQVKMGLKNAHLKTSNAFVTGEVDFK</sequence>
<dbReference type="RefSeq" id="WP_013623348.1">
    <property type="nucleotide sequence ID" value="NC_015172.1"/>
</dbReference>
<dbReference type="eggNOG" id="ENOG5034B5D">
    <property type="taxonomic scope" value="Bacteria"/>
</dbReference>
<dbReference type="KEGG" id="sgy:Sgly_0106"/>
<organism evidence="2 3">
    <name type="scientific">Syntrophobotulus glycolicus (strain DSM 8271 / FlGlyR)</name>
    <dbReference type="NCBI Taxonomy" id="645991"/>
    <lineage>
        <taxon>Bacteria</taxon>
        <taxon>Bacillati</taxon>
        <taxon>Bacillota</taxon>
        <taxon>Clostridia</taxon>
        <taxon>Eubacteriales</taxon>
        <taxon>Desulfitobacteriaceae</taxon>
        <taxon>Syntrophobotulus</taxon>
    </lineage>
</organism>
<keyword evidence="3" id="KW-1185">Reference proteome</keyword>
<dbReference type="OrthoDB" id="2046284at2"/>
<protein>
    <recommendedName>
        <fullName evidence="4">Immunodominant antigen B</fullName>
    </recommendedName>
</protein>
<dbReference type="EMBL" id="CP002547">
    <property type="protein sequence ID" value="ADY54477.1"/>
    <property type="molecule type" value="Genomic_DNA"/>
</dbReference>
<keyword evidence="1" id="KW-0732">Signal</keyword>
<dbReference type="Proteomes" id="UP000007488">
    <property type="component" value="Chromosome"/>
</dbReference>
<feature type="signal peptide" evidence="1">
    <location>
        <begin position="1"/>
        <end position="27"/>
    </location>
</feature>
<reference evidence="3" key="2">
    <citation type="submission" date="2011-02" db="EMBL/GenBank/DDBJ databases">
        <title>The complete genome of Syntrophobotulus glycolicus DSM 8271.</title>
        <authorList>
            <person name="Lucas S."/>
            <person name="Copeland A."/>
            <person name="Lapidus A."/>
            <person name="Bruce D."/>
            <person name="Goodwin L."/>
            <person name="Pitluck S."/>
            <person name="Kyrpides N."/>
            <person name="Mavromatis K."/>
            <person name="Pagani I."/>
            <person name="Ivanova N."/>
            <person name="Mikhailova N."/>
            <person name="Chertkov O."/>
            <person name="Held B."/>
            <person name="Detter J.C."/>
            <person name="Tapia R."/>
            <person name="Han C."/>
            <person name="Land M."/>
            <person name="Hauser L."/>
            <person name="Markowitz V."/>
            <person name="Cheng J.-F."/>
            <person name="Hugenholtz P."/>
            <person name="Woyke T."/>
            <person name="Wu D."/>
            <person name="Spring S."/>
            <person name="Schroeder M."/>
            <person name="Brambilla E."/>
            <person name="Klenk H.-P."/>
            <person name="Eisen J.A."/>
        </authorList>
    </citation>
    <scope>NUCLEOTIDE SEQUENCE [LARGE SCALE GENOMIC DNA]</scope>
    <source>
        <strain evidence="3">DSM 8271 / FlGlyR</strain>
    </source>
</reference>
<reference evidence="2 3" key="1">
    <citation type="journal article" date="2011" name="Stand. Genomic Sci.">
        <title>Complete genome sequence of Syntrophobotulus glycolicus type strain (FlGlyR).</title>
        <authorList>
            <person name="Han C."/>
            <person name="Mwirichia R."/>
            <person name="Chertkov O."/>
            <person name="Held B."/>
            <person name="Lapidus A."/>
            <person name="Nolan M."/>
            <person name="Lucas S."/>
            <person name="Hammon N."/>
            <person name="Deshpande S."/>
            <person name="Cheng J.F."/>
            <person name="Tapia R."/>
            <person name="Goodwin L."/>
            <person name="Pitluck S."/>
            <person name="Huntemann M."/>
            <person name="Liolios K."/>
            <person name="Ivanova N."/>
            <person name="Pagani I."/>
            <person name="Mavromatis K."/>
            <person name="Ovchinikova G."/>
            <person name="Pati A."/>
            <person name="Chen A."/>
            <person name="Palaniappan K."/>
            <person name="Land M."/>
            <person name="Hauser L."/>
            <person name="Brambilla E.M."/>
            <person name="Rohde M."/>
            <person name="Spring S."/>
            <person name="Sikorski J."/>
            <person name="Goker M."/>
            <person name="Woyke T."/>
            <person name="Bristow J."/>
            <person name="Eisen J.A."/>
            <person name="Markowitz V."/>
            <person name="Hugenholtz P."/>
            <person name="Kyrpides N.C."/>
            <person name="Klenk H.P."/>
            <person name="Detter J.C."/>
        </authorList>
    </citation>
    <scope>NUCLEOTIDE SEQUENCE [LARGE SCALE GENOMIC DNA]</scope>
    <source>
        <strain evidence="3">DSM 8271 / FlGlyR</strain>
    </source>
</reference>
<gene>
    <name evidence="2" type="ordered locus">Sgly_0106</name>
</gene>
<proteinExistence type="predicted"/>
<evidence type="ECO:0008006" key="4">
    <source>
        <dbReference type="Google" id="ProtNLM"/>
    </source>
</evidence>
<dbReference type="AlphaFoldDB" id="F0SVK1"/>
<name>F0SVK1_SYNGF</name>
<evidence type="ECO:0000313" key="2">
    <source>
        <dbReference type="EMBL" id="ADY54477.1"/>
    </source>
</evidence>
<dbReference type="STRING" id="645991.Sgly_0106"/>
<evidence type="ECO:0000313" key="3">
    <source>
        <dbReference type="Proteomes" id="UP000007488"/>
    </source>
</evidence>
<accession>F0SVK1</accession>
<feature type="chain" id="PRO_5003256670" description="Immunodominant antigen B" evidence="1">
    <location>
        <begin position="28"/>
        <end position="134"/>
    </location>
</feature>
<dbReference type="HOGENOM" id="CLU_153079_0_0_9"/>